<sequence>MPKIKQRSLMRERLNIFPIPHSFTCPIDFCGVQYSGVSWTSRRQSLVRHLLDEHEIRVKVTYTCTFCFTTGLGLHPTRHSCFAREGHELSPIDLYRHKCPVSITLSSKKGLDNHMRKHKRAQAQETTNTT</sequence>
<reference evidence="2" key="1">
    <citation type="journal article" date="2020" name="Cell">
        <title>Large-Scale Comparative Analyses of Tick Genomes Elucidate Their Genetic Diversity and Vector Capacities.</title>
        <authorList>
            <consortium name="Tick Genome and Microbiome Consortium (TIGMIC)"/>
            <person name="Jia N."/>
            <person name="Wang J."/>
            <person name="Shi W."/>
            <person name="Du L."/>
            <person name="Sun Y."/>
            <person name="Zhan W."/>
            <person name="Jiang J.F."/>
            <person name="Wang Q."/>
            <person name="Zhang B."/>
            <person name="Ji P."/>
            <person name="Bell-Sakyi L."/>
            <person name="Cui X.M."/>
            <person name="Yuan T.T."/>
            <person name="Jiang B.G."/>
            <person name="Yang W.F."/>
            <person name="Lam T.T."/>
            <person name="Chang Q.C."/>
            <person name="Ding S.J."/>
            <person name="Wang X.J."/>
            <person name="Zhu J.G."/>
            <person name="Ruan X.D."/>
            <person name="Zhao L."/>
            <person name="Wei J.T."/>
            <person name="Ye R.Z."/>
            <person name="Que T.C."/>
            <person name="Du C.H."/>
            <person name="Zhou Y.H."/>
            <person name="Cheng J.X."/>
            <person name="Dai P.F."/>
            <person name="Guo W.B."/>
            <person name="Han X.H."/>
            <person name="Huang E.J."/>
            <person name="Li L.F."/>
            <person name="Wei W."/>
            <person name="Gao Y.C."/>
            <person name="Liu J.Z."/>
            <person name="Shao H.Z."/>
            <person name="Wang X."/>
            <person name="Wang C.C."/>
            <person name="Yang T.C."/>
            <person name="Huo Q.B."/>
            <person name="Li W."/>
            <person name="Chen H.Y."/>
            <person name="Chen S.E."/>
            <person name="Zhou L.G."/>
            <person name="Ni X.B."/>
            <person name="Tian J.H."/>
            <person name="Sheng Y."/>
            <person name="Liu T."/>
            <person name="Pan Y.S."/>
            <person name="Xia L.Y."/>
            <person name="Li J."/>
            <person name="Zhao F."/>
            <person name="Cao W.C."/>
        </authorList>
    </citation>
    <scope>NUCLEOTIDE SEQUENCE</scope>
    <source>
        <strain evidence="2">Rmic-2018</strain>
    </source>
</reference>
<proteinExistence type="predicted"/>
<organism evidence="2 3">
    <name type="scientific">Rhipicephalus microplus</name>
    <name type="common">Cattle tick</name>
    <name type="synonym">Boophilus microplus</name>
    <dbReference type="NCBI Taxonomy" id="6941"/>
    <lineage>
        <taxon>Eukaryota</taxon>
        <taxon>Metazoa</taxon>
        <taxon>Ecdysozoa</taxon>
        <taxon>Arthropoda</taxon>
        <taxon>Chelicerata</taxon>
        <taxon>Arachnida</taxon>
        <taxon>Acari</taxon>
        <taxon>Parasitiformes</taxon>
        <taxon>Ixodida</taxon>
        <taxon>Ixodoidea</taxon>
        <taxon>Ixodidae</taxon>
        <taxon>Rhipicephalinae</taxon>
        <taxon>Rhipicephalus</taxon>
        <taxon>Boophilus</taxon>
    </lineage>
</organism>
<dbReference type="InterPro" id="IPR013087">
    <property type="entry name" value="Znf_C2H2_type"/>
</dbReference>
<dbReference type="Proteomes" id="UP000821866">
    <property type="component" value="Chromosome 4"/>
</dbReference>
<name>A0A9J6E2I7_RHIMP</name>
<dbReference type="AlphaFoldDB" id="A0A9J6E2I7"/>
<keyword evidence="3" id="KW-1185">Reference proteome</keyword>
<feature type="domain" description="C2H2-type" evidence="1">
    <location>
        <begin position="97"/>
        <end position="118"/>
    </location>
</feature>
<accession>A0A9J6E2I7</accession>
<dbReference type="SMART" id="SM00355">
    <property type="entry name" value="ZnF_C2H2"/>
    <property type="match status" value="2"/>
</dbReference>
<protein>
    <recommendedName>
        <fullName evidence="1">C2H2-type domain-containing protein</fullName>
    </recommendedName>
</protein>
<gene>
    <name evidence="2" type="ORF">HPB51_018229</name>
</gene>
<comment type="caution">
    <text evidence="2">The sequence shown here is derived from an EMBL/GenBank/DDBJ whole genome shotgun (WGS) entry which is preliminary data.</text>
</comment>
<evidence type="ECO:0000313" key="3">
    <source>
        <dbReference type="Proteomes" id="UP000821866"/>
    </source>
</evidence>
<evidence type="ECO:0000259" key="1">
    <source>
        <dbReference type="SMART" id="SM00355"/>
    </source>
</evidence>
<feature type="domain" description="C2H2-type" evidence="1">
    <location>
        <begin position="23"/>
        <end position="54"/>
    </location>
</feature>
<evidence type="ECO:0000313" key="2">
    <source>
        <dbReference type="EMBL" id="KAH8028747.1"/>
    </source>
</evidence>
<reference evidence="2" key="2">
    <citation type="submission" date="2021-09" db="EMBL/GenBank/DDBJ databases">
        <authorList>
            <person name="Jia N."/>
            <person name="Wang J."/>
            <person name="Shi W."/>
            <person name="Du L."/>
            <person name="Sun Y."/>
            <person name="Zhan W."/>
            <person name="Jiang J."/>
            <person name="Wang Q."/>
            <person name="Zhang B."/>
            <person name="Ji P."/>
            <person name="Sakyi L.B."/>
            <person name="Cui X."/>
            <person name="Yuan T."/>
            <person name="Jiang B."/>
            <person name="Yang W."/>
            <person name="Lam T.T.-Y."/>
            <person name="Chang Q."/>
            <person name="Ding S."/>
            <person name="Wang X."/>
            <person name="Zhu J."/>
            <person name="Ruan X."/>
            <person name="Zhao L."/>
            <person name="Wei J."/>
            <person name="Que T."/>
            <person name="Du C."/>
            <person name="Cheng J."/>
            <person name="Dai P."/>
            <person name="Han X."/>
            <person name="Huang E."/>
            <person name="Gao Y."/>
            <person name="Liu J."/>
            <person name="Shao H."/>
            <person name="Ye R."/>
            <person name="Li L."/>
            <person name="Wei W."/>
            <person name="Wang X."/>
            <person name="Wang C."/>
            <person name="Huo Q."/>
            <person name="Li W."/>
            <person name="Guo W."/>
            <person name="Chen H."/>
            <person name="Chen S."/>
            <person name="Zhou L."/>
            <person name="Zhou L."/>
            <person name="Ni X."/>
            <person name="Tian J."/>
            <person name="Zhou Y."/>
            <person name="Sheng Y."/>
            <person name="Liu T."/>
            <person name="Pan Y."/>
            <person name="Xia L."/>
            <person name="Li J."/>
            <person name="Zhao F."/>
            <person name="Cao W."/>
        </authorList>
    </citation>
    <scope>NUCLEOTIDE SEQUENCE</scope>
    <source>
        <strain evidence="2">Rmic-2018</strain>
        <tissue evidence="2">Larvae</tissue>
    </source>
</reference>
<dbReference type="EMBL" id="JABSTU010000006">
    <property type="protein sequence ID" value="KAH8028747.1"/>
    <property type="molecule type" value="Genomic_DNA"/>
</dbReference>